<dbReference type="Proteomes" id="UP000008207">
    <property type="component" value="Chromosome"/>
</dbReference>
<dbReference type="InterPro" id="IPR053745">
    <property type="entry name" value="Viral_Tail_Comp_sf"/>
</dbReference>
<dbReference type="KEGG" id="mno:Mnod_6567"/>
<organism evidence="1 2">
    <name type="scientific">Methylobacterium nodulans (strain LMG 21967 / CNCM I-2342 / ORS 2060)</name>
    <dbReference type="NCBI Taxonomy" id="460265"/>
    <lineage>
        <taxon>Bacteria</taxon>
        <taxon>Pseudomonadati</taxon>
        <taxon>Pseudomonadota</taxon>
        <taxon>Alphaproteobacteria</taxon>
        <taxon>Hyphomicrobiales</taxon>
        <taxon>Methylobacteriaceae</taxon>
        <taxon>Methylobacterium</taxon>
    </lineage>
</organism>
<dbReference type="InterPro" id="IPR021508">
    <property type="entry name" value="Gp17-like"/>
</dbReference>
<evidence type="ECO:0000313" key="1">
    <source>
        <dbReference type="EMBL" id="ACL61336.1"/>
    </source>
</evidence>
<dbReference type="AlphaFoldDB" id="B8IDH0"/>
<dbReference type="eggNOG" id="ENOG5030VEB">
    <property type="taxonomic scope" value="Bacteria"/>
</dbReference>
<reference evidence="1 2" key="1">
    <citation type="submission" date="2009-01" db="EMBL/GenBank/DDBJ databases">
        <title>Complete sequence of chromosome of Methylobacterium nodulans ORS 2060.</title>
        <authorList>
            <consortium name="US DOE Joint Genome Institute"/>
            <person name="Lucas S."/>
            <person name="Copeland A."/>
            <person name="Lapidus A."/>
            <person name="Glavina del Rio T."/>
            <person name="Dalin E."/>
            <person name="Tice H."/>
            <person name="Bruce D."/>
            <person name="Goodwin L."/>
            <person name="Pitluck S."/>
            <person name="Sims D."/>
            <person name="Brettin T."/>
            <person name="Detter J.C."/>
            <person name="Han C."/>
            <person name="Larimer F."/>
            <person name="Land M."/>
            <person name="Hauser L."/>
            <person name="Kyrpides N."/>
            <person name="Ivanova N."/>
            <person name="Marx C.J."/>
            <person name="Richardson P."/>
        </authorList>
    </citation>
    <scope>NUCLEOTIDE SEQUENCE [LARGE SCALE GENOMIC DNA]</scope>
    <source>
        <strain evidence="2">LMG 21967 / CNCM I-2342 / ORS 2060</strain>
    </source>
</reference>
<proteinExistence type="predicted"/>
<dbReference type="Pfam" id="PF11367">
    <property type="entry name" value="Tail_completion_gp17"/>
    <property type="match status" value="1"/>
</dbReference>
<dbReference type="RefSeq" id="WP_015932908.1">
    <property type="nucleotide sequence ID" value="NC_011894.1"/>
</dbReference>
<dbReference type="HOGENOM" id="CLU_1862847_0_0_5"/>
<sequence>MASLDLGEPVGHAVLARLATDPDLRTLIHGRVRDYVRAGEDWPFLRLDPVETTPYEAEGWTGCTCRITVHAFARGERGTTAIQRLAAAAAAALDEADLTLSRGQLLWIAHERSLYVPEPQGPASWHGILRFTAVAIA</sequence>
<evidence type="ECO:0008006" key="3">
    <source>
        <dbReference type="Google" id="ProtNLM"/>
    </source>
</evidence>
<accession>B8IDH0</accession>
<dbReference type="Gene3D" id="3.30.2000.30">
    <property type="match status" value="1"/>
</dbReference>
<dbReference type="EMBL" id="CP001349">
    <property type="protein sequence ID" value="ACL61336.1"/>
    <property type="molecule type" value="Genomic_DNA"/>
</dbReference>
<evidence type="ECO:0000313" key="2">
    <source>
        <dbReference type="Proteomes" id="UP000008207"/>
    </source>
</evidence>
<keyword evidence="2" id="KW-1185">Reference proteome</keyword>
<gene>
    <name evidence="1" type="ordered locus">Mnod_6567</name>
</gene>
<dbReference type="OrthoDB" id="7991781at2"/>
<dbReference type="STRING" id="460265.Mnod_6567"/>
<name>B8IDH0_METNO</name>
<protein>
    <recommendedName>
        <fullName evidence="3">DUF3168 domain-containing protein</fullName>
    </recommendedName>
</protein>